<feature type="domain" description="SPOR" evidence="2">
    <location>
        <begin position="235"/>
        <end position="312"/>
    </location>
</feature>
<organism evidence="3 4">
    <name type="scientific">Candidatus Gallibacteroides avistercoris</name>
    <dbReference type="NCBI Taxonomy" id="2840833"/>
    <lineage>
        <taxon>Bacteria</taxon>
        <taxon>Pseudomonadati</taxon>
        <taxon>Bacteroidota</taxon>
        <taxon>Bacteroidia</taxon>
        <taxon>Bacteroidales</taxon>
        <taxon>Bacteroidaceae</taxon>
        <taxon>Bacteroidaceae incertae sedis</taxon>
        <taxon>Candidatus Gallibacteroides</taxon>
    </lineage>
</organism>
<dbReference type="GO" id="GO:0042834">
    <property type="term" value="F:peptidoglycan binding"/>
    <property type="evidence" value="ECO:0007669"/>
    <property type="project" value="InterPro"/>
</dbReference>
<dbReference type="AlphaFoldDB" id="A0A9D1SCK5"/>
<dbReference type="Proteomes" id="UP000824112">
    <property type="component" value="Unassembled WGS sequence"/>
</dbReference>
<gene>
    <name evidence="3" type="ORF">IAB03_05220</name>
</gene>
<dbReference type="PROSITE" id="PS51724">
    <property type="entry name" value="SPOR"/>
    <property type="match status" value="1"/>
</dbReference>
<evidence type="ECO:0000313" key="3">
    <source>
        <dbReference type="EMBL" id="HIU55191.1"/>
    </source>
</evidence>
<keyword evidence="1" id="KW-1133">Transmembrane helix</keyword>
<reference evidence="3" key="1">
    <citation type="submission" date="2020-10" db="EMBL/GenBank/DDBJ databases">
        <authorList>
            <person name="Gilroy R."/>
        </authorList>
    </citation>
    <scope>NUCLEOTIDE SEQUENCE</scope>
    <source>
        <strain evidence="3">CHK158-818</strain>
    </source>
</reference>
<evidence type="ECO:0000256" key="1">
    <source>
        <dbReference type="SAM" id="Phobius"/>
    </source>
</evidence>
<evidence type="ECO:0000313" key="4">
    <source>
        <dbReference type="Proteomes" id="UP000824112"/>
    </source>
</evidence>
<dbReference type="InterPro" id="IPR040495">
    <property type="entry name" value="HU-CCDC81_bac_1"/>
</dbReference>
<evidence type="ECO:0000259" key="2">
    <source>
        <dbReference type="PROSITE" id="PS51724"/>
    </source>
</evidence>
<feature type="transmembrane region" description="Helical" evidence="1">
    <location>
        <begin position="165"/>
        <end position="184"/>
    </location>
</feature>
<keyword evidence="1" id="KW-0472">Membrane</keyword>
<name>A0A9D1SCK5_9BACT</name>
<accession>A0A9D1SCK5</accession>
<dbReference type="Pfam" id="PF05036">
    <property type="entry name" value="SPOR"/>
    <property type="match status" value="1"/>
</dbReference>
<dbReference type="InterPro" id="IPR007730">
    <property type="entry name" value="SPOR-like_dom"/>
</dbReference>
<comment type="caution">
    <text evidence="3">The sequence shown here is derived from an EMBL/GenBank/DDBJ whole genome shotgun (WGS) entry which is preliminary data.</text>
</comment>
<proteinExistence type="predicted"/>
<dbReference type="Pfam" id="PF18174">
    <property type="entry name" value="HU-CCDC81_bac_1"/>
    <property type="match status" value="1"/>
</dbReference>
<dbReference type="EMBL" id="DVNA01000120">
    <property type="protein sequence ID" value="HIU55191.1"/>
    <property type="molecule type" value="Genomic_DNA"/>
</dbReference>
<reference evidence="3" key="2">
    <citation type="journal article" date="2021" name="PeerJ">
        <title>Extensive microbial diversity within the chicken gut microbiome revealed by metagenomics and culture.</title>
        <authorList>
            <person name="Gilroy R."/>
            <person name="Ravi A."/>
            <person name="Getino M."/>
            <person name="Pursley I."/>
            <person name="Horton D.L."/>
            <person name="Alikhan N.F."/>
            <person name="Baker D."/>
            <person name="Gharbi K."/>
            <person name="Hall N."/>
            <person name="Watson M."/>
            <person name="Adriaenssens E.M."/>
            <person name="Foster-Nyarko E."/>
            <person name="Jarju S."/>
            <person name="Secka A."/>
            <person name="Antonio M."/>
            <person name="Oren A."/>
            <person name="Chaudhuri R.R."/>
            <person name="La Ragione R."/>
            <person name="Hildebrand F."/>
            <person name="Pallen M.J."/>
        </authorList>
    </citation>
    <scope>NUCLEOTIDE SEQUENCE</scope>
    <source>
        <strain evidence="3">CHK158-818</strain>
    </source>
</reference>
<keyword evidence="1" id="KW-0812">Transmembrane</keyword>
<sequence>MYKITEHIKRLLIDYDRVIVPGFGVFGLDYTSASVEKDEIIPPAKKLYFEHTIYPNDGLLVRSILKTESSNYTSANALIEKEVFLLKKEIENSSDKKVYLEGLGLLQQTPDGTLQLNASTQQPFFTQGYGYSSISLHPVLTVQHSQKDILTEKETRIEISLRRDFVQKLATIAAILLLIIIFPAKIENGDLATDYAGIIPPMIKIQEKPTKAIGDSVVREQSNDTILSTITITDITFQKQYHIIISSLPSRKIAEKQIERFAQNGIFPLTIVERDNKIRLSIRHFERLDEAEAFLSEFRKNHPELSDAWILSVR</sequence>
<protein>
    <submittedName>
        <fullName evidence="3">SPOR domain-containing protein</fullName>
    </submittedName>
</protein>